<evidence type="ECO:0000313" key="1">
    <source>
        <dbReference type="EMBL" id="MBB4919750.1"/>
    </source>
</evidence>
<accession>A0A7W7QU03</accession>
<name>A0A7W7QU03_9ACTN</name>
<proteinExistence type="predicted"/>
<comment type="caution">
    <text evidence="1">The sequence shown here is derived from an EMBL/GenBank/DDBJ whole genome shotgun (WGS) entry which is preliminary data.</text>
</comment>
<protein>
    <submittedName>
        <fullName evidence="1">Uncharacterized protein</fullName>
    </submittedName>
</protein>
<dbReference type="Proteomes" id="UP000552644">
    <property type="component" value="Unassembled WGS sequence"/>
</dbReference>
<reference evidence="1 2" key="1">
    <citation type="submission" date="2020-08" db="EMBL/GenBank/DDBJ databases">
        <title>Genomic Encyclopedia of Type Strains, Phase III (KMG-III): the genomes of soil and plant-associated and newly described type strains.</title>
        <authorList>
            <person name="Whitman W."/>
        </authorList>
    </citation>
    <scope>NUCLEOTIDE SEQUENCE [LARGE SCALE GENOMIC DNA]</scope>
    <source>
        <strain evidence="1 2">CECT 8840</strain>
    </source>
</reference>
<dbReference type="EMBL" id="JACHJP010000011">
    <property type="protein sequence ID" value="MBB4919750.1"/>
    <property type="molecule type" value="Genomic_DNA"/>
</dbReference>
<organism evidence="1 2">
    <name type="scientific">Streptosporangium saharense</name>
    <dbReference type="NCBI Taxonomy" id="1706840"/>
    <lineage>
        <taxon>Bacteria</taxon>
        <taxon>Bacillati</taxon>
        <taxon>Actinomycetota</taxon>
        <taxon>Actinomycetes</taxon>
        <taxon>Streptosporangiales</taxon>
        <taxon>Streptosporangiaceae</taxon>
        <taxon>Streptosporangium</taxon>
    </lineage>
</organism>
<evidence type="ECO:0000313" key="2">
    <source>
        <dbReference type="Proteomes" id="UP000552644"/>
    </source>
</evidence>
<sequence length="66" mass="7757">MNIETALEKLIEHAQEELHIRRHRDQEKANRAEHGHDEAKLLTSAHKLDRYAEEVLKLHATQLPRS</sequence>
<dbReference type="AlphaFoldDB" id="A0A7W7QU03"/>
<gene>
    <name evidence="1" type="ORF">FHS44_006894</name>
</gene>
<keyword evidence="2" id="KW-1185">Reference proteome</keyword>
<dbReference type="RefSeq" id="WP_184723347.1">
    <property type="nucleotide sequence ID" value="NZ_JACHJP010000011.1"/>
</dbReference>